<feature type="domain" description="Major facilitator superfamily (MFS) profile" evidence="8">
    <location>
        <begin position="19"/>
        <end position="454"/>
    </location>
</feature>
<feature type="transmembrane region" description="Helical" evidence="7">
    <location>
        <begin position="86"/>
        <end position="102"/>
    </location>
</feature>
<dbReference type="InterPro" id="IPR044772">
    <property type="entry name" value="NO3_transporter"/>
</dbReference>
<feature type="transmembrane region" description="Helical" evidence="7">
    <location>
        <begin position="395"/>
        <end position="419"/>
    </location>
</feature>
<evidence type="ECO:0000313" key="10">
    <source>
        <dbReference type="Proteomes" id="UP000464178"/>
    </source>
</evidence>
<keyword evidence="4 7" id="KW-1133">Transmembrane helix</keyword>
<dbReference type="GO" id="GO:0042128">
    <property type="term" value="P:nitrate assimilation"/>
    <property type="evidence" value="ECO:0007669"/>
    <property type="project" value="UniProtKB-KW"/>
</dbReference>
<dbReference type="Pfam" id="PF07690">
    <property type="entry name" value="MFS_1"/>
    <property type="match status" value="2"/>
</dbReference>
<feature type="transmembrane region" description="Helical" evidence="7">
    <location>
        <begin position="20"/>
        <end position="43"/>
    </location>
</feature>
<feature type="transmembrane region" description="Helical" evidence="7">
    <location>
        <begin position="142"/>
        <end position="168"/>
    </location>
</feature>
<feature type="transmembrane region" description="Helical" evidence="7">
    <location>
        <begin position="307"/>
        <end position="326"/>
    </location>
</feature>
<dbReference type="PANTHER" id="PTHR23515">
    <property type="entry name" value="HIGH-AFFINITY NITRATE TRANSPORTER 2.3"/>
    <property type="match status" value="1"/>
</dbReference>
<evidence type="ECO:0000256" key="7">
    <source>
        <dbReference type="SAM" id="Phobius"/>
    </source>
</evidence>
<reference evidence="9 10" key="1">
    <citation type="submission" date="2019-05" db="EMBL/GenBank/DDBJ databases">
        <authorList>
            <consortium name="Science for Life Laboratories"/>
        </authorList>
    </citation>
    <scope>NUCLEOTIDE SEQUENCE [LARGE SCALE GENOMIC DNA]</scope>
    <source>
        <strain evidence="9">Soil9</strain>
    </source>
</reference>
<evidence type="ECO:0000256" key="5">
    <source>
        <dbReference type="ARBA" id="ARBA00023063"/>
    </source>
</evidence>
<evidence type="ECO:0000256" key="2">
    <source>
        <dbReference type="ARBA" id="ARBA00008432"/>
    </source>
</evidence>
<feature type="transmembrane region" description="Helical" evidence="7">
    <location>
        <begin position="55"/>
        <end position="74"/>
    </location>
</feature>
<dbReference type="GO" id="GO:0016020">
    <property type="term" value="C:membrane"/>
    <property type="evidence" value="ECO:0007669"/>
    <property type="project" value="UniProtKB-SubCell"/>
</dbReference>
<dbReference type="InterPro" id="IPR020846">
    <property type="entry name" value="MFS_dom"/>
</dbReference>
<evidence type="ECO:0000313" key="9">
    <source>
        <dbReference type="EMBL" id="VTR90945.1"/>
    </source>
</evidence>
<evidence type="ECO:0000256" key="4">
    <source>
        <dbReference type="ARBA" id="ARBA00022989"/>
    </source>
</evidence>
<dbReference type="RefSeq" id="WP_162666012.1">
    <property type="nucleotide sequence ID" value="NZ_LR593886.1"/>
</dbReference>
<dbReference type="EMBL" id="LR593886">
    <property type="protein sequence ID" value="VTR90945.1"/>
    <property type="molecule type" value="Genomic_DNA"/>
</dbReference>
<evidence type="ECO:0000259" key="8">
    <source>
        <dbReference type="PROSITE" id="PS50850"/>
    </source>
</evidence>
<dbReference type="Gene3D" id="1.20.1250.20">
    <property type="entry name" value="MFS general substrate transporter like domains"/>
    <property type="match status" value="2"/>
</dbReference>
<evidence type="ECO:0000256" key="6">
    <source>
        <dbReference type="ARBA" id="ARBA00023136"/>
    </source>
</evidence>
<comment type="subcellular location">
    <subcellularLocation>
        <location evidence="1">Membrane</location>
        <topology evidence="1">Multi-pass membrane protein</topology>
    </subcellularLocation>
</comment>
<dbReference type="GO" id="GO:0015112">
    <property type="term" value="F:nitrate transmembrane transporter activity"/>
    <property type="evidence" value="ECO:0007669"/>
    <property type="project" value="InterPro"/>
</dbReference>
<feature type="transmembrane region" description="Helical" evidence="7">
    <location>
        <begin position="180"/>
        <end position="203"/>
    </location>
</feature>
<protein>
    <recommendedName>
        <fullName evidence="8">Major facilitator superfamily (MFS) profile domain-containing protein</fullName>
    </recommendedName>
</protein>
<keyword evidence="3 7" id="KW-0812">Transmembrane</keyword>
<dbReference type="AlphaFoldDB" id="A0A6P2CS69"/>
<dbReference type="KEGG" id="gms:SOIL9_67690"/>
<feature type="transmembrane region" description="Helical" evidence="7">
    <location>
        <begin position="362"/>
        <end position="383"/>
    </location>
</feature>
<sequence>MNPDSRSAAVPSAAGQSARVLVLSTVAFTLLFAVWLMLGMLSIKIKPELGLTDGQLYNLTIAAILSGSLGRFHFGIWTDRYGGRRVLTALILLTVLPTFFVSRVTSYYELLICAVLYGVAGNAFSVGIAWNAAWFPKDRQGTALGIFGAGNVGASVTKLFGPVLIALVPATGFLDGVVPGGWRFIPVVYAGLLVLMAAAVWFLSPREDRTPARGRALSELVAPMKHARVWEYGLQYTVVFGAYVALSGVLPQFYFANYGKELASSLSLNTQLVSDFDTIKGLKGEAYTAYMTANPAVKADLDYLSKWIGFLAAICFVFPASLLRPLGGWLSDRFGARGVVVAVFWAMLISGAALSLPLGLGVWAFTGVLFVLGVGMGVGKASVYKLIPEHFPREVGAVGGLVGLLGALGGVLLPLAWAAVPGSTFGALLALTVVSAAWFAAGSVSMRKLAPKPEPVSEAVSAR</sequence>
<organism evidence="9 10">
    <name type="scientific">Gemmata massiliana</name>
    <dbReference type="NCBI Taxonomy" id="1210884"/>
    <lineage>
        <taxon>Bacteria</taxon>
        <taxon>Pseudomonadati</taxon>
        <taxon>Planctomycetota</taxon>
        <taxon>Planctomycetia</taxon>
        <taxon>Gemmatales</taxon>
        <taxon>Gemmataceae</taxon>
        <taxon>Gemmata</taxon>
    </lineage>
</organism>
<comment type="similarity">
    <text evidence="2">Belongs to the major facilitator superfamily. Nitrate/nitrite porter (TC 2.A.1.8) family.</text>
</comment>
<dbReference type="PROSITE" id="PS50850">
    <property type="entry name" value="MFS"/>
    <property type="match status" value="1"/>
</dbReference>
<proteinExistence type="inferred from homology"/>
<feature type="transmembrane region" description="Helical" evidence="7">
    <location>
        <begin position="234"/>
        <end position="255"/>
    </location>
</feature>
<feature type="transmembrane region" description="Helical" evidence="7">
    <location>
        <begin position="425"/>
        <end position="444"/>
    </location>
</feature>
<feature type="transmembrane region" description="Helical" evidence="7">
    <location>
        <begin position="338"/>
        <end position="356"/>
    </location>
</feature>
<gene>
    <name evidence="9" type="ORF">SOIL9_67690</name>
</gene>
<evidence type="ECO:0000256" key="1">
    <source>
        <dbReference type="ARBA" id="ARBA00004141"/>
    </source>
</evidence>
<keyword evidence="10" id="KW-1185">Reference proteome</keyword>
<dbReference type="SUPFAM" id="SSF103473">
    <property type="entry name" value="MFS general substrate transporter"/>
    <property type="match status" value="1"/>
</dbReference>
<keyword evidence="6 7" id="KW-0472">Membrane</keyword>
<name>A0A6P2CS69_9BACT</name>
<accession>A0A6P2CS69</accession>
<feature type="transmembrane region" description="Helical" evidence="7">
    <location>
        <begin position="108"/>
        <end position="130"/>
    </location>
</feature>
<evidence type="ECO:0000256" key="3">
    <source>
        <dbReference type="ARBA" id="ARBA00022692"/>
    </source>
</evidence>
<dbReference type="Proteomes" id="UP000464178">
    <property type="component" value="Chromosome"/>
</dbReference>
<keyword evidence="5" id="KW-0534">Nitrate assimilation</keyword>
<dbReference type="InterPro" id="IPR011701">
    <property type="entry name" value="MFS"/>
</dbReference>
<dbReference type="InterPro" id="IPR036259">
    <property type="entry name" value="MFS_trans_sf"/>
</dbReference>